<dbReference type="GO" id="GO:0016491">
    <property type="term" value="F:oxidoreductase activity"/>
    <property type="evidence" value="ECO:0007669"/>
    <property type="project" value="UniProtKB-KW"/>
</dbReference>
<evidence type="ECO:0000313" key="5">
    <source>
        <dbReference type="Proteomes" id="UP000616608"/>
    </source>
</evidence>
<dbReference type="CDD" id="cd02137">
    <property type="entry name" value="MhqN-like"/>
    <property type="match status" value="1"/>
</dbReference>
<evidence type="ECO:0000256" key="1">
    <source>
        <dbReference type="ARBA" id="ARBA00007118"/>
    </source>
</evidence>
<dbReference type="InterPro" id="IPR029479">
    <property type="entry name" value="Nitroreductase"/>
</dbReference>
<dbReference type="InterPro" id="IPR000415">
    <property type="entry name" value="Nitroreductase-like"/>
</dbReference>
<dbReference type="EMBL" id="BMJT01000002">
    <property type="protein sequence ID" value="GGG16686.1"/>
    <property type="molecule type" value="Genomic_DNA"/>
</dbReference>
<dbReference type="PANTHER" id="PTHR43673">
    <property type="entry name" value="NAD(P)H NITROREDUCTASE YDGI-RELATED"/>
    <property type="match status" value="1"/>
</dbReference>
<sequence>MQPLSTLITERRSAANFLPNHPITEEELEKIFNVVKFAPSAFNLQHTNYVVVLDENVKNKIYEEAAQQYKVKSASAVIFVLGDKKAYEDAARLYEGMKLLGILSAGQYEDMVKDTVAFYESRGETFQKDEAIRNASLSAMLFMLAAKDQGWDTCPMIGFDMARVHELLQLDKEMEIALMITIGKEKVESRPPRGYRKPLSEFVTYI</sequence>
<evidence type="ECO:0000313" key="4">
    <source>
        <dbReference type="EMBL" id="GGG16686.1"/>
    </source>
</evidence>
<gene>
    <name evidence="4" type="primary">mhqN</name>
    <name evidence="4" type="ORF">GCM10007425_08780</name>
</gene>
<evidence type="ECO:0000256" key="2">
    <source>
        <dbReference type="ARBA" id="ARBA00023002"/>
    </source>
</evidence>
<comment type="caution">
    <text evidence="4">The sequence shown here is derived from an EMBL/GenBank/DDBJ whole genome shotgun (WGS) entry which is preliminary data.</text>
</comment>
<dbReference type="PANTHER" id="PTHR43673:SF12">
    <property type="entry name" value="PROTEIN DRGA"/>
    <property type="match status" value="1"/>
</dbReference>
<feature type="domain" description="Nitroreductase" evidence="3">
    <location>
        <begin position="8"/>
        <end position="184"/>
    </location>
</feature>
<dbReference type="Gene3D" id="3.40.109.10">
    <property type="entry name" value="NADH Oxidase"/>
    <property type="match status" value="1"/>
</dbReference>
<dbReference type="SUPFAM" id="SSF55469">
    <property type="entry name" value="FMN-dependent nitroreductase-like"/>
    <property type="match status" value="1"/>
</dbReference>
<reference evidence="4" key="1">
    <citation type="journal article" date="2014" name="Int. J. Syst. Evol. Microbiol.">
        <title>Complete genome sequence of Corynebacterium casei LMG S-19264T (=DSM 44701T), isolated from a smear-ripened cheese.</title>
        <authorList>
            <consortium name="US DOE Joint Genome Institute (JGI-PGF)"/>
            <person name="Walter F."/>
            <person name="Albersmeier A."/>
            <person name="Kalinowski J."/>
            <person name="Ruckert C."/>
        </authorList>
    </citation>
    <scope>NUCLEOTIDE SEQUENCE</scope>
    <source>
        <strain evidence="4">CGMCC 1.15760</strain>
    </source>
</reference>
<keyword evidence="5" id="KW-1185">Reference proteome</keyword>
<name>A0A917G0H8_9BACI</name>
<dbReference type="AlphaFoldDB" id="A0A917G0H8"/>
<dbReference type="RefSeq" id="WP_188613797.1">
    <property type="nucleotide sequence ID" value="NZ_BMJT01000002.1"/>
</dbReference>
<protein>
    <submittedName>
        <fullName evidence="4">NAD(P)H nitroreductase MhqN</fullName>
    </submittedName>
</protein>
<reference evidence="4" key="2">
    <citation type="submission" date="2020-09" db="EMBL/GenBank/DDBJ databases">
        <authorList>
            <person name="Sun Q."/>
            <person name="Zhou Y."/>
        </authorList>
    </citation>
    <scope>NUCLEOTIDE SEQUENCE</scope>
    <source>
        <strain evidence="4">CGMCC 1.15760</strain>
    </source>
</reference>
<dbReference type="Proteomes" id="UP000616608">
    <property type="component" value="Unassembled WGS sequence"/>
</dbReference>
<evidence type="ECO:0000259" key="3">
    <source>
        <dbReference type="Pfam" id="PF00881"/>
    </source>
</evidence>
<organism evidence="4 5">
    <name type="scientific">Lysinibacillus alkalisoli</name>
    <dbReference type="NCBI Taxonomy" id="1911548"/>
    <lineage>
        <taxon>Bacteria</taxon>
        <taxon>Bacillati</taxon>
        <taxon>Bacillota</taxon>
        <taxon>Bacilli</taxon>
        <taxon>Bacillales</taxon>
        <taxon>Bacillaceae</taxon>
        <taxon>Lysinibacillus</taxon>
    </lineage>
</organism>
<proteinExistence type="inferred from homology"/>
<comment type="similarity">
    <text evidence="1">Belongs to the nitroreductase family.</text>
</comment>
<accession>A0A917G0H8</accession>
<dbReference type="Pfam" id="PF00881">
    <property type="entry name" value="Nitroreductase"/>
    <property type="match status" value="1"/>
</dbReference>
<keyword evidence="2" id="KW-0560">Oxidoreductase</keyword>